<dbReference type="SUPFAM" id="SSF53448">
    <property type="entry name" value="Nucleotide-diphospho-sugar transferases"/>
    <property type="match status" value="1"/>
</dbReference>
<name>A0A369PQC9_9SPHI</name>
<keyword evidence="2" id="KW-0808">Transferase</keyword>
<keyword evidence="3" id="KW-1185">Reference proteome</keyword>
<dbReference type="RefSeq" id="WP_115404509.1">
    <property type="nucleotide sequence ID" value="NZ_QPKV01000010.1"/>
</dbReference>
<accession>A0A369PQC9</accession>
<proteinExistence type="predicted"/>
<evidence type="ECO:0000259" key="1">
    <source>
        <dbReference type="Pfam" id="PF00535"/>
    </source>
</evidence>
<dbReference type="PANTHER" id="PTHR22916">
    <property type="entry name" value="GLYCOSYLTRANSFERASE"/>
    <property type="match status" value="1"/>
</dbReference>
<dbReference type="OrthoDB" id="9802649at2"/>
<dbReference type="InterPro" id="IPR029044">
    <property type="entry name" value="Nucleotide-diphossugar_trans"/>
</dbReference>
<dbReference type="Pfam" id="PF00535">
    <property type="entry name" value="Glycos_transf_2"/>
    <property type="match status" value="1"/>
</dbReference>
<evidence type="ECO:0000313" key="3">
    <source>
        <dbReference type="Proteomes" id="UP000253961"/>
    </source>
</evidence>
<dbReference type="PANTHER" id="PTHR22916:SF3">
    <property type="entry name" value="UDP-GLCNAC:BETAGAL BETA-1,3-N-ACETYLGLUCOSAMINYLTRANSFERASE-LIKE PROTEIN 1"/>
    <property type="match status" value="1"/>
</dbReference>
<organism evidence="2 3">
    <name type="scientific">Pedobacter chinensis</name>
    <dbReference type="NCBI Taxonomy" id="2282421"/>
    <lineage>
        <taxon>Bacteria</taxon>
        <taxon>Pseudomonadati</taxon>
        <taxon>Bacteroidota</taxon>
        <taxon>Sphingobacteriia</taxon>
        <taxon>Sphingobacteriales</taxon>
        <taxon>Sphingobacteriaceae</taxon>
        <taxon>Pedobacter</taxon>
    </lineage>
</organism>
<feature type="domain" description="Glycosyltransferase 2-like" evidence="1">
    <location>
        <begin position="6"/>
        <end position="162"/>
    </location>
</feature>
<dbReference type="EMBL" id="QPKV01000010">
    <property type="protein sequence ID" value="RDC54753.1"/>
    <property type="molecule type" value="Genomic_DNA"/>
</dbReference>
<sequence length="302" mass="35457">MEPLISIALCTYNGANYLPQQLDSILNQTYKNIELIVVDDGSTDGTKEILEEYANQYKEIKLYFNERNIGFNSNFERAISLCSGKFIAISDQDDIWKKNKLELLHENITDNWLIFSNSSFIDETGKIINGQILDKNFSLDGKDFKSLLFSNFVTGHTALFSKEFIPFLLPIPHQGFYDWWMGFVAIYHKKITYLNQVLTFHRIHSSSVMYRDETAKTTQGRDERYKEIIDNLAITKNYKNLCKNDEILIYKLFKAYSRLNFLDKIFLIRIFFNNYPVLFPDLKPRNGLSRLNYALKLVRKTY</sequence>
<dbReference type="InterPro" id="IPR001173">
    <property type="entry name" value="Glyco_trans_2-like"/>
</dbReference>
<dbReference type="Gene3D" id="3.90.550.10">
    <property type="entry name" value="Spore Coat Polysaccharide Biosynthesis Protein SpsA, Chain A"/>
    <property type="match status" value="1"/>
</dbReference>
<dbReference type="AlphaFoldDB" id="A0A369PQC9"/>
<dbReference type="Proteomes" id="UP000253961">
    <property type="component" value="Unassembled WGS sequence"/>
</dbReference>
<dbReference type="CDD" id="cd04196">
    <property type="entry name" value="GT_2_like_d"/>
    <property type="match status" value="1"/>
</dbReference>
<dbReference type="GO" id="GO:0016758">
    <property type="term" value="F:hexosyltransferase activity"/>
    <property type="evidence" value="ECO:0007669"/>
    <property type="project" value="UniProtKB-ARBA"/>
</dbReference>
<gene>
    <name evidence="2" type="ORF">DU508_19815</name>
</gene>
<comment type="caution">
    <text evidence="2">The sequence shown here is derived from an EMBL/GenBank/DDBJ whole genome shotgun (WGS) entry which is preliminary data.</text>
</comment>
<protein>
    <submittedName>
        <fullName evidence="2">Glycosyltransferase family 2 protein</fullName>
    </submittedName>
</protein>
<reference evidence="2 3" key="1">
    <citation type="submission" date="2018-07" db="EMBL/GenBank/DDBJ databases">
        <title>Pedobacter sp. nov., isolated from soil.</title>
        <authorList>
            <person name="Zhou L.Y."/>
            <person name="Du Z.J."/>
        </authorList>
    </citation>
    <scope>NUCLEOTIDE SEQUENCE [LARGE SCALE GENOMIC DNA]</scope>
    <source>
        <strain evidence="2 3">JDX94</strain>
    </source>
</reference>
<evidence type="ECO:0000313" key="2">
    <source>
        <dbReference type="EMBL" id="RDC54753.1"/>
    </source>
</evidence>